<proteinExistence type="predicted"/>
<name>A0ABW2PS99_9BACL</name>
<protein>
    <recommendedName>
        <fullName evidence="3">PH (Pleckstrin Homology) domain-containing protein</fullName>
    </recommendedName>
</protein>
<reference evidence="2" key="1">
    <citation type="journal article" date="2019" name="Int. J. Syst. Evol. Microbiol.">
        <title>The Global Catalogue of Microorganisms (GCM) 10K type strain sequencing project: providing services to taxonomists for standard genome sequencing and annotation.</title>
        <authorList>
            <consortium name="The Broad Institute Genomics Platform"/>
            <consortium name="The Broad Institute Genome Sequencing Center for Infectious Disease"/>
            <person name="Wu L."/>
            <person name="Ma J."/>
        </authorList>
    </citation>
    <scope>NUCLEOTIDE SEQUENCE [LARGE SCALE GENOMIC DNA]</scope>
    <source>
        <strain evidence="2">CGMCC 1.16305</strain>
    </source>
</reference>
<dbReference type="EMBL" id="JBHTCO010000004">
    <property type="protein sequence ID" value="MFC7392229.1"/>
    <property type="molecule type" value="Genomic_DNA"/>
</dbReference>
<keyword evidence="2" id="KW-1185">Reference proteome</keyword>
<accession>A0ABW2PS99</accession>
<evidence type="ECO:0000313" key="2">
    <source>
        <dbReference type="Proteomes" id="UP001596505"/>
    </source>
</evidence>
<gene>
    <name evidence="1" type="ORF">ACFQRG_04470</name>
</gene>
<evidence type="ECO:0000313" key="1">
    <source>
        <dbReference type="EMBL" id="MFC7392229.1"/>
    </source>
</evidence>
<sequence>MEYEKDIVLKIEKYFHKDQDRTLINEAFQSIGMFLAEIKNGVGLTKIGEKLIISTSPSGSLQFFKLGNRRISFRKHDKEILVRVSENGVEQIFDTIKLINPKELRSEKYQKPFSEELIYNYIMDNLKDILE</sequence>
<evidence type="ECO:0008006" key="3">
    <source>
        <dbReference type="Google" id="ProtNLM"/>
    </source>
</evidence>
<dbReference type="Proteomes" id="UP001596505">
    <property type="component" value="Unassembled WGS sequence"/>
</dbReference>
<comment type="caution">
    <text evidence="1">The sequence shown here is derived from an EMBL/GenBank/DDBJ whole genome shotgun (WGS) entry which is preliminary data.</text>
</comment>
<organism evidence="1 2">
    <name type="scientific">Scopulibacillus cellulosilyticus</name>
    <dbReference type="NCBI Taxonomy" id="2665665"/>
    <lineage>
        <taxon>Bacteria</taxon>
        <taxon>Bacillati</taxon>
        <taxon>Bacillota</taxon>
        <taxon>Bacilli</taxon>
        <taxon>Bacillales</taxon>
        <taxon>Sporolactobacillaceae</taxon>
        <taxon>Scopulibacillus</taxon>
    </lineage>
</organism>
<dbReference type="RefSeq" id="WP_380964105.1">
    <property type="nucleotide sequence ID" value="NZ_JBHTCO010000004.1"/>
</dbReference>